<gene>
    <name evidence="2" type="ORF">PGLA1383_LOCUS49662</name>
</gene>
<dbReference type="Proteomes" id="UP000654075">
    <property type="component" value="Unassembled WGS sequence"/>
</dbReference>
<evidence type="ECO:0000313" key="3">
    <source>
        <dbReference type="Proteomes" id="UP000654075"/>
    </source>
</evidence>
<accession>A0A813H8T4</accession>
<keyword evidence="3" id="KW-1185">Reference proteome</keyword>
<keyword evidence="1" id="KW-0472">Membrane</keyword>
<dbReference type="AlphaFoldDB" id="A0A813H8T4"/>
<keyword evidence="1" id="KW-1133">Transmembrane helix</keyword>
<protein>
    <submittedName>
        <fullName evidence="2">Uncharacterized protein</fullName>
    </submittedName>
</protein>
<comment type="caution">
    <text evidence="2">The sequence shown here is derived from an EMBL/GenBank/DDBJ whole genome shotgun (WGS) entry which is preliminary data.</text>
</comment>
<organism evidence="2 3">
    <name type="scientific">Polarella glacialis</name>
    <name type="common">Dinoflagellate</name>
    <dbReference type="NCBI Taxonomy" id="89957"/>
    <lineage>
        <taxon>Eukaryota</taxon>
        <taxon>Sar</taxon>
        <taxon>Alveolata</taxon>
        <taxon>Dinophyceae</taxon>
        <taxon>Suessiales</taxon>
        <taxon>Suessiaceae</taxon>
        <taxon>Polarella</taxon>
    </lineage>
</organism>
<name>A0A813H8T4_POLGL</name>
<proteinExistence type="predicted"/>
<reference evidence="2" key="1">
    <citation type="submission" date="2021-02" db="EMBL/GenBank/DDBJ databases">
        <authorList>
            <person name="Dougan E. K."/>
            <person name="Rhodes N."/>
            <person name="Thang M."/>
            <person name="Chan C."/>
        </authorList>
    </citation>
    <scope>NUCLEOTIDE SEQUENCE</scope>
</reference>
<keyword evidence="1" id="KW-0812">Transmembrane</keyword>
<dbReference type="EMBL" id="CAJNNV010030867">
    <property type="protein sequence ID" value="CAE8633987.1"/>
    <property type="molecule type" value="Genomic_DNA"/>
</dbReference>
<evidence type="ECO:0000313" key="2">
    <source>
        <dbReference type="EMBL" id="CAE8633987.1"/>
    </source>
</evidence>
<sequence>MQSETECSKVNYCRGDCAYCETEAYWDWDGKKSKALCSFVDNADGTTPLQESDCQKACGGSFSELCYFVKDANGTSQACITPPPSDAQGNTVTDKCLGQTKAVANGTVSTARYTLLQCSSFLLSECGWATSQFAEQMSCKISRMQCKNKVDCEEAGRCDYQADEWQIQTNGGICVKPLDFANIDPMTGAVVVVVVVGVVDVVWFVCLFVLSVSIRTQ</sequence>
<evidence type="ECO:0000256" key="1">
    <source>
        <dbReference type="SAM" id="Phobius"/>
    </source>
</evidence>
<feature type="transmembrane region" description="Helical" evidence="1">
    <location>
        <begin position="186"/>
        <end position="210"/>
    </location>
</feature>